<evidence type="ECO:0000313" key="4">
    <source>
        <dbReference type="Proteomes" id="UP001596312"/>
    </source>
</evidence>
<evidence type="ECO:0000313" key="3">
    <source>
        <dbReference type="EMBL" id="MFC6905262.1"/>
    </source>
</evidence>
<proteinExistence type="predicted"/>
<dbReference type="InterPro" id="IPR018232">
    <property type="entry name" value="Glyco_hydro_37_CS"/>
</dbReference>
<dbReference type="Pfam" id="PF01204">
    <property type="entry name" value="Trehalase"/>
    <property type="match status" value="1"/>
</dbReference>
<evidence type="ECO:0000256" key="2">
    <source>
        <dbReference type="ARBA" id="ARBA00023295"/>
    </source>
</evidence>
<keyword evidence="1" id="KW-0378">Hydrolase</keyword>
<keyword evidence="2" id="KW-0326">Glycosidase</keyword>
<dbReference type="InterPro" id="IPR001661">
    <property type="entry name" value="Glyco_hydro_37"/>
</dbReference>
<dbReference type="EMBL" id="JBHSXQ010000003">
    <property type="protein sequence ID" value="MFC6905262.1"/>
    <property type="molecule type" value="Genomic_DNA"/>
</dbReference>
<dbReference type="Proteomes" id="UP001596312">
    <property type="component" value="Unassembled WGS sequence"/>
</dbReference>
<sequence>MPSHAPYPQLDGPLFEMAQRNGVFPDSKTLVDCVPAMDPEEIDHRFEDEEDADLERFITEHFVLPEDPITGGDPATASMEWYIDSLWEHLIRDPVETREGETIIPLPHRSVIPGGRFRETYYWDSYFTAEGLAVTGRLDLIEEIAANFASLIERFGFVPNGGRVYYTSRSNPPLYHRLLDLLAHQRGPESVREFLPALESEYEFWMDGTEGLKPGETHRRAVGVEGGTLNRYWDDRARPRVESYREDVELAESTNRDSKGLYRDVRAACESGWDFSSRWFAGEGIETIRTTDLVPIDLNAFLYGMERSLAGWHERAGDDERAADYRRRADERRALVDEHCWSSEEGFYFDHAWAENDRTDAWTLAGTVPLFTGMASEEQAAAVAEVVEERFLHPGGLVTTLTESGEQWDFPNGWAPLQWMAVVGLAGYGHQKLATQIAGRWLDLNRSVFDEAGQMLEKYDVTGGSGEGLGGEYPLQYGFGWTNGVALALPELLY</sequence>
<dbReference type="AlphaFoldDB" id="A0ABD5V1B5"/>
<dbReference type="PROSITE" id="PS00928">
    <property type="entry name" value="TREHALASE_2"/>
    <property type="match status" value="1"/>
</dbReference>
<dbReference type="NCBIfam" id="NF009773">
    <property type="entry name" value="PRK13270.1"/>
    <property type="match status" value="1"/>
</dbReference>
<dbReference type="RefSeq" id="WP_340603787.1">
    <property type="nucleotide sequence ID" value="NZ_JBBMXV010000003.1"/>
</dbReference>
<dbReference type="PROSITE" id="PS00927">
    <property type="entry name" value="TREHALASE_1"/>
    <property type="match status" value="1"/>
</dbReference>
<reference evidence="3 4" key="1">
    <citation type="journal article" date="2019" name="Int. J. Syst. Evol. Microbiol.">
        <title>The Global Catalogue of Microorganisms (GCM) 10K type strain sequencing project: providing services to taxonomists for standard genome sequencing and annotation.</title>
        <authorList>
            <consortium name="The Broad Institute Genomics Platform"/>
            <consortium name="The Broad Institute Genome Sequencing Center for Infectious Disease"/>
            <person name="Wu L."/>
            <person name="Ma J."/>
        </authorList>
    </citation>
    <scope>NUCLEOTIDE SEQUENCE [LARGE SCALE GENOMIC DNA]</scope>
    <source>
        <strain evidence="3 4">CGMCC 1.3240</strain>
    </source>
</reference>
<gene>
    <name evidence="3" type="primary">treF</name>
    <name evidence="3" type="ORF">ACFQGH_08660</name>
</gene>
<dbReference type="PRINTS" id="PR00744">
    <property type="entry name" value="GLHYDRLASE37"/>
</dbReference>
<name>A0ABD5V1B5_9EURY</name>
<dbReference type="PANTHER" id="PTHR23403:SF1">
    <property type="entry name" value="TREHALASE"/>
    <property type="match status" value="1"/>
</dbReference>
<evidence type="ECO:0000256" key="1">
    <source>
        <dbReference type="ARBA" id="ARBA00022801"/>
    </source>
</evidence>
<dbReference type="SUPFAM" id="SSF48208">
    <property type="entry name" value="Six-hairpin glycosidases"/>
    <property type="match status" value="1"/>
</dbReference>
<dbReference type="Gene3D" id="1.50.10.10">
    <property type="match status" value="1"/>
</dbReference>
<comment type="caution">
    <text evidence="3">The sequence shown here is derived from an EMBL/GenBank/DDBJ whole genome shotgun (WGS) entry which is preliminary data.</text>
</comment>
<dbReference type="PANTHER" id="PTHR23403">
    <property type="entry name" value="TREHALASE"/>
    <property type="match status" value="1"/>
</dbReference>
<protein>
    <submittedName>
        <fullName evidence="3">Alpha,alpha-trehalase TreF</fullName>
    </submittedName>
</protein>
<organism evidence="3 4">
    <name type="scientific">Halalkalicoccus tibetensis</name>
    <dbReference type="NCBI Taxonomy" id="175632"/>
    <lineage>
        <taxon>Archaea</taxon>
        <taxon>Methanobacteriati</taxon>
        <taxon>Methanobacteriota</taxon>
        <taxon>Stenosarchaea group</taxon>
        <taxon>Halobacteria</taxon>
        <taxon>Halobacteriales</taxon>
        <taxon>Halococcaceae</taxon>
        <taxon>Halalkalicoccus</taxon>
    </lineage>
</organism>
<keyword evidence="4" id="KW-1185">Reference proteome</keyword>
<dbReference type="InterPro" id="IPR012341">
    <property type="entry name" value="6hp_glycosidase-like_sf"/>
</dbReference>
<accession>A0ABD5V1B5</accession>
<dbReference type="InterPro" id="IPR008928">
    <property type="entry name" value="6-hairpin_glycosidase_sf"/>
</dbReference>
<dbReference type="GO" id="GO:0016798">
    <property type="term" value="F:hydrolase activity, acting on glycosyl bonds"/>
    <property type="evidence" value="ECO:0007669"/>
    <property type="project" value="UniProtKB-KW"/>
</dbReference>